<evidence type="ECO:0000259" key="1">
    <source>
        <dbReference type="Pfam" id="PF00248"/>
    </source>
</evidence>
<dbReference type="Pfam" id="PF00248">
    <property type="entry name" value="Aldo_ket_red"/>
    <property type="match status" value="1"/>
</dbReference>
<dbReference type="EMBL" id="HBFP01004968">
    <property type="protein sequence ID" value="CAD8819145.1"/>
    <property type="molecule type" value="Transcribed_RNA"/>
</dbReference>
<dbReference type="InterPro" id="IPR023210">
    <property type="entry name" value="NADP_OxRdtase_dom"/>
</dbReference>
<proteinExistence type="predicted"/>
<dbReference type="PRINTS" id="PR00069">
    <property type="entry name" value="ALDKETRDTASE"/>
</dbReference>
<dbReference type="CDD" id="cd19071">
    <property type="entry name" value="AKR_AKR1-5-like"/>
    <property type="match status" value="1"/>
</dbReference>
<gene>
    <name evidence="2" type="ORF">TOLI1172_LOCUS3534</name>
</gene>
<dbReference type="InterPro" id="IPR036812">
    <property type="entry name" value="NAD(P)_OxRdtase_dom_sf"/>
</dbReference>
<protein>
    <recommendedName>
        <fullName evidence="1">NADP-dependent oxidoreductase domain-containing protein</fullName>
    </recommendedName>
</protein>
<dbReference type="GO" id="GO:0016491">
    <property type="term" value="F:oxidoreductase activity"/>
    <property type="evidence" value="ECO:0007669"/>
    <property type="project" value="InterPro"/>
</dbReference>
<dbReference type="SUPFAM" id="SSF51430">
    <property type="entry name" value="NAD(P)-linked oxidoreductase"/>
    <property type="match status" value="1"/>
</dbReference>
<feature type="domain" description="NADP-dependent oxidoreductase" evidence="1">
    <location>
        <begin position="21"/>
        <end position="297"/>
    </location>
</feature>
<name>A0A7S0ZED0_9RHOD</name>
<dbReference type="PANTHER" id="PTHR11732">
    <property type="entry name" value="ALDO/KETO REDUCTASE"/>
    <property type="match status" value="1"/>
</dbReference>
<reference evidence="2" key="1">
    <citation type="submission" date="2021-01" db="EMBL/GenBank/DDBJ databases">
        <authorList>
            <person name="Corre E."/>
            <person name="Pelletier E."/>
            <person name="Niang G."/>
            <person name="Scheremetjew M."/>
            <person name="Finn R."/>
            <person name="Kale V."/>
            <person name="Holt S."/>
            <person name="Cochrane G."/>
            <person name="Meng A."/>
            <person name="Brown T."/>
            <person name="Cohen L."/>
        </authorList>
    </citation>
    <scope>NUCLEOTIDE SEQUENCE</scope>
    <source>
        <strain evidence="2">CCMP3278</strain>
    </source>
</reference>
<dbReference type="Gene3D" id="3.20.20.100">
    <property type="entry name" value="NADP-dependent oxidoreductase domain"/>
    <property type="match status" value="1"/>
</dbReference>
<evidence type="ECO:0000313" key="2">
    <source>
        <dbReference type="EMBL" id="CAD8819145.1"/>
    </source>
</evidence>
<dbReference type="InterPro" id="IPR020471">
    <property type="entry name" value="AKR"/>
</dbReference>
<sequence length="551" mass="62315">MENSKVWAEKAKQIFREHPVGMGTFNSFEDADKVALAVKEAVKLGYRIFDLAPAYGNQKEVGEALRECIRDGLVRREELFVMTKLWQTDHEVDRVPAALQETLTETGLDYIDCLIMHWPSAWKPGAYLADSSNGGRFAFELADVTINETWKAMEGLVEKGLSRTIAVSNFSLRLLRDLLASCSITPVANEIEMHPYLAQPKVLQYCQEHGIQVIAYSPLGKLGYRDPGTPSLLEEPVVQEIAQDLGKNASQVILKWNVQRNVVVIPKSLSKNRLELNADVMDWKLTENQMEMMKQCDQNFRLVRMHWWEFIDDYEDFTPLDYGMNKSKDVLKADVWQNSVKKIELNGKKEEIGSEMHADLIPLALEDWNVKQTELSKYSVKKVVHLISTGAWEPDSDALSVTGKKQSTAVYGRLLGLRHMFGEDANKLHVYADENASVETAQHALGLVVSSWDPALKKVVLDVEKEASVTKEMKEMLNRVEVEVQSTGSVGRNSSGTQLLQWILSNEDQHTIVVWHPEMITKFLSTLQGEIPQLISNNLCTGEMLSFVLFK</sequence>
<organism evidence="2">
    <name type="scientific">Timspurckia oligopyrenoides</name>
    <dbReference type="NCBI Taxonomy" id="708627"/>
    <lineage>
        <taxon>Eukaryota</taxon>
        <taxon>Rhodophyta</taxon>
        <taxon>Bangiophyceae</taxon>
        <taxon>Porphyridiales</taxon>
        <taxon>Porphyridiaceae</taxon>
        <taxon>Timspurckia</taxon>
    </lineage>
</organism>
<accession>A0A7S0ZED0</accession>
<dbReference type="AlphaFoldDB" id="A0A7S0ZED0"/>